<proteinExistence type="predicted"/>
<feature type="region of interest" description="Disordered" evidence="1">
    <location>
        <begin position="75"/>
        <end position="113"/>
    </location>
</feature>
<dbReference type="EMBL" id="CAJRGZ010000023">
    <property type="protein sequence ID" value="CAG5178143.1"/>
    <property type="molecule type" value="Genomic_DNA"/>
</dbReference>
<evidence type="ECO:0000313" key="3">
    <source>
        <dbReference type="Proteomes" id="UP000676310"/>
    </source>
</evidence>
<dbReference type="Proteomes" id="UP000676310">
    <property type="component" value="Unassembled WGS sequence"/>
</dbReference>
<sequence>MRFGPSQSDASLSAHGLDQPSLDILAEQEDFISESDAANMFNDAPEDVKAYINAIIDQREAGYGLDLFPPSVVSETAEFPSPRRRQQPSASPPKPPTPPPPPSPPYPGAWDRGRTCVVNATNTYWSYGREPGHSQSSDDGLADGERVYTRQPNGSYRWAVFRQQARSTLAAQSRLDQMVIAVGGDPASFRTRLAKADYVLAWEEPIGVVHKEDDEEMFSVSFPIYLGQPASGFFWGVGQLANGTLTMAASTQDEMERA</sequence>
<name>A0A8J2N4L1_9PLEO</name>
<evidence type="ECO:0000256" key="1">
    <source>
        <dbReference type="SAM" id="MobiDB-lite"/>
    </source>
</evidence>
<protein>
    <submittedName>
        <fullName evidence="2">Uncharacterized protein</fullName>
    </submittedName>
</protein>
<gene>
    <name evidence="2" type="ORF">ALTATR162_LOCUS8554</name>
</gene>
<dbReference type="GeneID" id="67020677"/>
<organism evidence="2 3">
    <name type="scientific">Alternaria atra</name>
    <dbReference type="NCBI Taxonomy" id="119953"/>
    <lineage>
        <taxon>Eukaryota</taxon>
        <taxon>Fungi</taxon>
        <taxon>Dikarya</taxon>
        <taxon>Ascomycota</taxon>
        <taxon>Pezizomycotina</taxon>
        <taxon>Dothideomycetes</taxon>
        <taxon>Pleosporomycetidae</taxon>
        <taxon>Pleosporales</taxon>
        <taxon>Pleosporineae</taxon>
        <taxon>Pleosporaceae</taxon>
        <taxon>Alternaria</taxon>
        <taxon>Alternaria sect. Ulocladioides</taxon>
    </lineage>
</organism>
<dbReference type="OrthoDB" id="3682141at2759"/>
<feature type="region of interest" description="Disordered" evidence="1">
    <location>
        <begin position="127"/>
        <end position="147"/>
    </location>
</feature>
<accession>A0A8J2N4L1</accession>
<feature type="compositionally biased region" description="Polar residues" evidence="1">
    <location>
        <begin position="1"/>
        <end position="11"/>
    </location>
</feature>
<feature type="region of interest" description="Disordered" evidence="1">
    <location>
        <begin position="1"/>
        <end position="21"/>
    </location>
</feature>
<reference evidence="2" key="1">
    <citation type="submission" date="2021-05" db="EMBL/GenBank/DDBJ databases">
        <authorList>
            <person name="Stam R."/>
        </authorList>
    </citation>
    <scope>NUCLEOTIDE SEQUENCE</scope>
    <source>
        <strain evidence="2">CS162</strain>
    </source>
</reference>
<keyword evidence="3" id="KW-1185">Reference proteome</keyword>
<evidence type="ECO:0000313" key="2">
    <source>
        <dbReference type="EMBL" id="CAG5178143.1"/>
    </source>
</evidence>
<dbReference type="RefSeq" id="XP_043172121.1">
    <property type="nucleotide sequence ID" value="XM_043316186.1"/>
</dbReference>
<dbReference type="AlphaFoldDB" id="A0A8J2N4L1"/>
<comment type="caution">
    <text evidence="2">The sequence shown here is derived from an EMBL/GenBank/DDBJ whole genome shotgun (WGS) entry which is preliminary data.</text>
</comment>
<feature type="compositionally biased region" description="Pro residues" evidence="1">
    <location>
        <begin position="90"/>
        <end position="107"/>
    </location>
</feature>